<feature type="transmembrane region" description="Helical" evidence="1">
    <location>
        <begin position="347"/>
        <end position="365"/>
    </location>
</feature>
<feature type="transmembrane region" description="Helical" evidence="1">
    <location>
        <begin position="6"/>
        <end position="23"/>
    </location>
</feature>
<keyword evidence="3" id="KW-1185">Reference proteome</keyword>
<organism evidence="2 3">
    <name type="scientific">Calidifontibacter indicus</name>
    <dbReference type="NCBI Taxonomy" id="419650"/>
    <lineage>
        <taxon>Bacteria</taxon>
        <taxon>Bacillati</taxon>
        <taxon>Actinomycetota</taxon>
        <taxon>Actinomycetes</taxon>
        <taxon>Micrococcales</taxon>
        <taxon>Dermacoccaceae</taxon>
        <taxon>Calidifontibacter</taxon>
    </lineage>
</organism>
<dbReference type="RefSeq" id="WP_115923323.1">
    <property type="nucleotide sequence ID" value="NZ_QTUA01000001.1"/>
</dbReference>
<evidence type="ECO:0000313" key="2">
    <source>
        <dbReference type="EMBL" id="REF31495.1"/>
    </source>
</evidence>
<feature type="transmembrane region" description="Helical" evidence="1">
    <location>
        <begin position="235"/>
        <end position="255"/>
    </location>
</feature>
<sequence length="475" mass="51681">MLEFLLLAGAGLSVSIFGYYLKFRLRWALHRRRARRVKVGRALSFPASVTVAGGRERRARVFRSGDQMYVRLFIGGFVFDAFGAGRGMVTEPGWIAGRELAVDRVRFRADDDRTVQVGLPPDDVSLLVDVMAGPSRDRPRFAAPALALAIVFGVVALAPGVFALASYDARAQVVSTDAMNYSCQVRWTHGGHTHVTGVDCTDDSGYPAPVGTWIDITAQYPPFDGQAVAGPRSDAIPFMAVLALPALASLVVAAWRARGPRRPVRLTPVAQQTDVGPVRLEPATGLPDLVRVVQDRYRLAPGGSTTPDRPWTGAVTLWRLTPGAGWVWAGAFVSGLLVRVGPDEGSFWIWIPVLAGIAYYLLRLLTTYRAVRALATAPATSEWDGLAVTDDIGAWMLLLVLGDHVHWLVPCRRQPPIRDRWTMFGEPGDGLVRLVAQSDGRSRTVVVERVDDALAATIRRDLTSRLDGAAVDRAT</sequence>
<feature type="transmembrane region" description="Helical" evidence="1">
    <location>
        <begin position="323"/>
        <end position="341"/>
    </location>
</feature>
<reference evidence="2 3" key="1">
    <citation type="submission" date="2018-08" db="EMBL/GenBank/DDBJ databases">
        <title>Sequencing the genomes of 1000 actinobacteria strains.</title>
        <authorList>
            <person name="Klenk H.-P."/>
        </authorList>
    </citation>
    <scope>NUCLEOTIDE SEQUENCE [LARGE SCALE GENOMIC DNA]</scope>
    <source>
        <strain evidence="2 3">DSM 22967</strain>
    </source>
</reference>
<keyword evidence="1" id="KW-1133">Transmembrane helix</keyword>
<feature type="transmembrane region" description="Helical" evidence="1">
    <location>
        <begin position="141"/>
        <end position="165"/>
    </location>
</feature>
<protein>
    <submittedName>
        <fullName evidence="2">Uncharacterized protein</fullName>
    </submittedName>
</protein>
<dbReference type="Proteomes" id="UP000256253">
    <property type="component" value="Unassembled WGS sequence"/>
</dbReference>
<gene>
    <name evidence="2" type="ORF">DFJ65_2564</name>
</gene>
<accession>A0A3D9UY30</accession>
<evidence type="ECO:0000313" key="3">
    <source>
        <dbReference type="Proteomes" id="UP000256253"/>
    </source>
</evidence>
<keyword evidence="1" id="KW-0472">Membrane</keyword>
<proteinExistence type="predicted"/>
<keyword evidence="1" id="KW-0812">Transmembrane</keyword>
<evidence type="ECO:0000256" key="1">
    <source>
        <dbReference type="SAM" id="Phobius"/>
    </source>
</evidence>
<dbReference type="AlphaFoldDB" id="A0A3D9UY30"/>
<dbReference type="EMBL" id="QTUA01000001">
    <property type="protein sequence ID" value="REF31495.1"/>
    <property type="molecule type" value="Genomic_DNA"/>
</dbReference>
<name>A0A3D9UY30_9MICO</name>
<comment type="caution">
    <text evidence="2">The sequence shown here is derived from an EMBL/GenBank/DDBJ whole genome shotgun (WGS) entry which is preliminary data.</text>
</comment>